<keyword evidence="7" id="KW-0479">Metal-binding</keyword>
<sequence length="451" mass="47618">MNLTLNSRPIAGADSFSPEEYRSLVQQNLLPHLPSESETVAIEKAVGRVLAEDFFAPADLPAFANSQMDGYALTDAACLRSDRVFTVGADVAAGSAASGLEVSNDLVYPVMTGAPLPAGYVAVVPEEKARPLGQTQGSFAVAGSRVELPRTSPDSFVRQVGSDVRAGELLIEAQTPLTPVHCALLAAHGQAEVSVHRRLRVLVLTGGDEVTSETKLASGKIRDANGPLLGRLLEGAGAQTRRVQISDDAAALLATLRQVLDEFGPDLVLSSGGISHGKFEVVKNAVGLLKTGATSGLELAASWFGHVAQQPGGPQGLILLGRGDDRPLLPWLGLPGNPVSTLVTYTLVVEPLLARWQGISLPARYGRLAEPAEIRGRAGKTEFRRARVKTVYAPDGTSSSELTVDEQTGSHLLHRASRANALVEIEPEATYSAGASLRWYPLNTPPLTQTL</sequence>
<comment type="catalytic activity">
    <reaction evidence="6">
        <text>adenylyl-molybdopterin + molybdate = Mo-molybdopterin + AMP + H(+)</text>
        <dbReference type="Rhea" id="RHEA:35047"/>
        <dbReference type="ChEBI" id="CHEBI:15378"/>
        <dbReference type="ChEBI" id="CHEBI:36264"/>
        <dbReference type="ChEBI" id="CHEBI:62727"/>
        <dbReference type="ChEBI" id="CHEBI:71302"/>
        <dbReference type="ChEBI" id="CHEBI:456215"/>
        <dbReference type="EC" id="2.10.1.1"/>
    </reaction>
</comment>
<comment type="pathway">
    <text evidence="2 7">Cofactor biosynthesis; molybdopterin biosynthesis.</text>
</comment>
<gene>
    <name evidence="9" type="ORF">GCM10007359_09070</name>
</gene>
<name>A0A917IPN9_9MICC</name>
<dbReference type="Gene3D" id="2.40.340.10">
    <property type="entry name" value="MoeA, C-terminal, domain IV"/>
    <property type="match status" value="1"/>
</dbReference>
<accession>A0A917IPN9</accession>
<dbReference type="InterPro" id="IPR001453">
    <property type="entry name" value="MoaB/Mog_dom"/>
</dbReference>
<dbReference type="GO" id="GO:0006777">
    <property type="term" value="P:Mo-molybdopterin cofactor biosynthetic process"/>
    <property type="evidence" value="ECO:0007669"/>
    <property type="project" value="UniProtKB-UniRule"/>
</dbReference>
<comment type="cofactor">
    <cofactor evidence="7">
        <name>Mg(2+)</name>
        <dbReference type="ChEBI" id="CHEBI:18420"/>
    </cofactor>
</comment>
<comment type="function">
    <text evidence="1 7">Catalyzes the insertion of molybdate into adenylated molybdopterin with the concomitant release of AMP.</text>
</comment>
<comment type="caution">
    <text evidence="9">The sequence shown here is derived from an EMBL/GenBank/DDBJ whole genome shotgun (WGS) entry which is preliminary data.</text>
</comment>
<dbReference type="Gene3D" id="2.170.190.11">
    <property type="entry name" value="Molybdopterin biosynthesis moea protein, domain 3"/>
    <property type="match status" value="1"/>
</dbReference>
<reference evidence="9 10" key="1">
    <citation type="journal article" date="2014" name="Int. J. Syst. Evol. Microbiol.">
        <title>Complete genome sequence of Corynebacterium casei LMG S-19264T (=DSM 44701T), isolated from a smear-ripened cheese.</title>
        <authorList>
            <consortium name="US DOE Joint Genome Institute (JGI-PGF)"/>
            <person name="Walter F."/>
            <person name="Albersmeier A."/>
            <person name="Kalinowski J."/>
            <person name="Ruckert C."/>
        </authorList>
    </citation>
    <scope>NUCLEOTIDE SEQUENCE [LARGE SCALE GENOMIC DNA]</scope>
    <source>
        <strain evidence="9 10">CCM 8669</strain>
    </source>
</reference>
<evidence type="ECO:0000256" key="7">
    <source>
        <dbReference type="RuleBase" id="RU365090"/>
    </source>
</evidence>
<dbReference type="Gene3D" id="3.40.980.10">
    <property type="entry name" value="MoaB/Mog-like domain"/>
    <property type="match status" value="1"/>
</dbReference>
<keyword evidence="7" id="KW-0460">Magnesium</keyword>
<dbReference type="SUPFAM" id="SSF63882">
    <property type="entry name" value="MoeA N-terminal region -like"/>
    <property type="match status" value="1"/>
</dbReference>
<dbReference type="SUPFAM" id="SSF53218">
    <property type="entry name" value="Molybdenum cofactor biosynthesis proteins"/>
    <property type="match status" value="1"/>
</dbReference>
<evidence type="ECO:0000256" key="3">
    <source>
        <dbReference type="ARBA" id="ARBA00010763"/>
    </source>
</evidence>
<keyword evidence="7" id="KW-0808">Transferase</keyword>
<comment type="similarity">
    <text evidence="3 7">Belongs to the MoeA family.</text>
</comment>
<evidence type="ECO:0000313" key="10">
    <source>
        <dbReference type="Proteomes" id="UP000600171"/>
    </source>
</evidence>
<dbReference type="Pfam" id="PF03454">
    <property type="entry name" value="MoeA_C"/>
    <property type="match status" value="1"/>
</dbReference>
<evidence type="ECO:0000256" key="5">
    <source>
        <dbReference type="ARBA" id="ARBA00023150"/>
    </source>
</evidence>
<dbReference type="GO" id="GO:0005829">
    <property type="term" value="C:cytosol"/>
    <property type="evidence" value="ECO:0007669"/>
    <property type="project" value="TreeGrafter"/>
</dbReference>
<evidence type="ECO:0000256" key="1">
    <source>
        <dbReference type="ARBA" id="ARBA00002901"/>
    </source>
</evidence>
<dbReference type="GO" id="GO:0046872">
    <property type="term" value="F:metal ion binding"/>
    <property type="evidence" value="ECO:0007669"/>
    <property type="project" value="UniProtKB-UniRule"/>
</dbReference>
<evidence type="ECO:0000259" key="8">
    <source>
        <dbReference type="SMART" id="SM00852"/>
    </source>
</evidence>
<dbReference type="EMBL" id="BMDC01000001">
    <property type="protein sequence ID" value="GGH60666.1"/>
    <property type="molecule type" value="Genomic_DNA"/>
</dbReference>
<dbReference type="SUPFAM" id="SSF63867">
    <property type="entry name" value="MoeA C-terminal domain-like"/>
    <property type="match status" value="1"/>
</dbReference>
<dbReference type="InterPro" id="IPR005110">
    <property type="entry name" value="MoeA_linker/N"/>
</dbReference>
<feature type="domain" description="MoaB/Mog" evidence="8">
    <location>
        <begin position="202"/>
        <end position="355"/>
    </location>
</feature>
<dbReference type="InterPro" id="IPR036425">
    <property type="entry name" value="MoaB/Mog-like_dom_sf"/>
</dbReference>
<dbReference type="AlphaFoldDB" id="A0A917IPN9"/>
<dbReference type="CDD" id="cd00887">
    <property type="entry name" value="MoeA"/>
    <property type="match status" value="1"/>
</dbReference>
<protein>
    <recommendedName>
        <fullName evidence="7">Molybdopterin molybdenumtransferase</fullName>
        <ecNumber evidence="7">2.10.1.1</ecNumber>
    </recommendedName>
</protein>
<keyword evidence="10" id="KW-1185">Reference proteome</keyword>
<dbReference type="EC" id="2.10.1.1" evidence="7"/>
<keyword evidence="4 7" id="KW-0500">Molybdenum</keyword>
<dbReference type="Gene3D" id="3.90.105.10">
    <property type="entry name" value="Molybdopterin biosynthesis moea protein, domain 2"/>
    <property type="match status" value="1"/>
</dbReference>
<keyword evidence="5 7" id="KW-0501">Molybdenum cofactor biosynthesis</keyword>
<dbReference type="PANTHER" id="PTHR10192">
    <property type="entry name" value="MOLYBDOPTERIN BIOSYNTHESIS PROTEIN"/>
    <property type="match status" value="1"/>
</dbReference>
<dbReference type="InterPro" id="IPR038987">
    <property type="entry name" value="MoeA-like"/>
</dbReference>
<dbReference type="InterPro" id="IPR005111">
    <property type="entry name" value="MoeA_C_domain_IV"/>
</dbReference>
<dbReference type="InterPro" id="IPR036688">
    <property type="entry name" value="MoeA_C_domain_IV_sf"/>
</dbReference>
<organism evidence="9 10">
    <name type="scientific">Rothia aerolata</name>
    <dbReference type="NCBI Taxonomy" id="1812262"/>
    <lineage>
        <taxon>Bacteria</taxon>
        <taxon>Bacillati</taxon>
        <taxon>Actinomycetota</taxon>
        <taxon>Actinomycetes</taxon>
        <taxon>Micrococcales</taxon>
        <taxon>Micrococcaceae</taxon>
        <taxon>Rothia</taxon>
    </lineage>
</organism>
<evidence type="ECO:0000313" key="9">
    <source>
        <dbReference type="EMBL" id="GGH60666.1"/>
    </source>
</evidence>
<dbReference type="InterPro" id="IPR036135">
    <property type="entry name" value="MoeA_linker/N_sf"/>
</dbReference>
<dbReference type="SMART" id="SM00852">
    <property type="entry name" value="MoCF_biosynth"/>
    <property type="match status" value="1"/>
</dbReference>
<dbReference type="GO" id="GO:0061599">
    <property type="term" value="F:molybdopterin molybdotransferase activity"/>
    <property type="evidence" value="ECO:0007669"/>
    <property type="project" value="UniProtKB-UniRule"/>
</dbReference>
<evidence type="ECO:0000256" key="2">
    <source>
        <dbReference type="ARBA" id="ARBA00005046"/>
    </source>
</evidence>
<dbReference type="Pfam" id="PF00994">
    <property type="entry name" value="MoCF_biosynth"/>
    <property type="match status" value="1"/>
</dbReference>
<dbReference type="RefSeq" id="WP_188359108.1">
    <property type="nucleotide sequence ID" value="NZ_BMDC01000001.1"/>
</dbReference>
<proteinExistence type="inferred from homology"/>
<dbReference type="Pfam" id="PF03453">
    <property type="entry name" value="MoeA_N"/>
    <property type="match status" value="1"/>
</dbReference>
<evidence type="ECO:0000256" key="6">
    <source>
        <dbReference type="ARBA" id="ARBA00047317"/>
    </source>
</evidence>
<dbReference type="Proteomes" id="UP000600171">
    <property type="component" value="Unassembled WGS sequence"/>
</dbReference>
<evidence type="ECO:0000256" key="4">
    <source>
        <dbReference type="ARBA" id="ARBA00022505"/>
    </source>
</evidence>
<dbReference type="PANTHER" id="PTHR10192:SF5">
    <property type="entry name" value="GEPHYRIN"/>
    <property type="match status" value="1"/>
</dbReference>